<proteinExistence type="predicted"/>
<reference evidence="1 2" key="1">
    <citation type="submission" date="2018-08" db="EMBL/GenBank/DDBJ databases">
        <title>Meiothermus terrae DSM 26712 genome sequencing project.</title>
        <authorList>
            <person name="Da Costa M.S."/>
            <person name="Albuquerque L."/>
            <person name="Raposo P."/>
            <person name="Froufe H.J.C."/>
            <person name="Barroso C.S."/>
            <person name="Egas C."/>
        </authorList>
    </citation>
    <scope>NUCLEOTIDE SEQUENCE [LARGE SCALE GENOMIC DNA]</scope>
    <source>
        <strain evidence="1 2">DSM 26712</strain>
    </source>
</reference>
<evidence type="ECO:0000313" key="1">
    <source>
        <dbReference type="EMBL" id="RIH90861.1"/>
    </source>
</evidence>
<sequence length="69" mass="7611">MHQTLEGTVLQAQAVSIHGAVFYDVVLQTGEGAVRVRFQDTFLSPAPQAGERLRLELILGNVHRVERLA</sequence>
<evidence type="ECO:0000313" key="2">
    <source>
        <dbReference type="Proteomes" id="UP000265715"/>
    </source>
</evidence>
<dbReference type="OrthoDB" id="26897at2"/>
<dbReference type="AlphaFoldDB" id="A0A399F8A0"/>
<name>A0A399F8A0_9DEIN</name>
<accession>A0A399F8A0</accession>
<protein>
    <submittedName>
        <fullName evidence="1">Uncharacterized protein</fullName>
    </submittedName>
</protein>
<dbReference type="EMBL" id="QXDL01000002">
    <property type="protein sequence ID" value="RIH90861.1"/>
    <property type="molecule type" value="Genomic_DNA"/>
</dbReference>
<dbReference type="Proteomes" id="UP000265715">
    <property type="component" value="Unassembled WGS sequence"/>
</dbReference>
<keyword evidence="2" id="KW-1185">Reference proteome</keyword>
<organism evidence="1 2">
    <name type="scientific">Calidithermus terrae</name>
    <dbReference type="NCBI Taxonomy" id="1408545"/>
    <lineage>
        <taxon>Bacteria</taxon>
        <taxon>Thermotogati</taxon>
        <taxon>Deinococcota</taxon>
        <taxon>Deinococci</taxon>
        <taxon>Thermales</taxon>
        <taxon>Thermaceae</taxon>
        <taxon>Calidithermus</taxon>
    </lineage>
</organism>
<dbReference type="RefSeq" id="WP_119313367.1">
    <property type="nucleotide sequence ID" value="NZ_QXDL01000002.1"/>
</dbReference>
<comment type="caution">
    <text evidence="1">The sequence shown here is derived from an EMBL/GenBank/DDBJ whole genome shotgun (WGS) entry which is preliminary data.</text>
</comment>
<gene>
    <name evidence="1" type="ORF">Mterra_00084</name>
</gene>